<gene>
    <name evidence="1" type="ORF">L2E82_24756</name>
</gene>
<dbReference type="EMBL" id="CM042012">
    <property type="protein sequence ID" value="KAI3752720.1"/>
    <property type="molecule type" value="Genomic_DNA"/>
</dbReference>
<sequence length="71" mass="8221">MAFFSEAWKGTKLQIDEIIGRSIENCMAVIFLIFIIFIVFDLIILKIKTLIRLPKHISSSVSVSLFRVLRH</sequence>
<name>A0ACB9E1X9_CICIN</name>
<evidence type="ECO:0000313" key="2">
    <source>
        <dbReference type="Proteomes" id="UP001055811"/>
    </source>
</evidence>
<protein>
    <submittedName>
        <fullName evidence="1">Uncharacterized protein</fullName>
    </submittedName>
</protein>
<proteinExistence type="predicted"/>
<reference evidence="2" key="1">
    <citation type="journal article" date="2022" name="Mol. Ecol. Resour.">
        <title>The genomes of chicory, endive, great burdock and yacon provide insights into Asteraceae palaeo-polyploidization history and plant inulin production.</title>
        <authorList>
            <person name="Fan W."/>
            <person name="Wang S."/>
            <person name="Wang H."/>
            <person name="Wang A."/>
            <person name="Jiang F."/>
            <person name="Liu H."/>
            <person name="Zhao H."/>
            <person name="Xu D."/>
            <person name="Zhang Y."/>
        </authorList>
    </citation>
    <scope>NUCLEOTIDE SEQUENCE [LARGE SCALE GENOMIC DNA]</scope>
    <source>
        <strain evidence="2">cv. Punajuju</strain>
    </source>
</reference>
<dbReference type="Proteomes" id="UP001055811">
    <property type="component" value="Linkage Group LG04"/>
</dbReference>
<comment type="caution">
    <text evidence="1">The sequence shown here is derived from an EMBL/GenBank/DDBJ whole genome shotgun (WGS) entry which is preliminary data.</text>
</comment>
<reference evidence="1 2" key="2">
    <citation type="journal article" date="2022" name="Mol. Ecol. Resour.">
        <title>The genomes of chicory, endive, great burdock and yacon provide insights into Asteraceae paleo-polyploidization history and plant inulin production.</title>
        <authorList>
            <person name="Fan W."/>
            <person name="Wang S."/>
            <person name="Wang H."/>
            <person name="Wang A."/>
            <person name="Jiang F."/>
            <person name="Liu H."/>
            <person name="Zhao H."/>
            <person name="Xu D."/>
            <person name="Zhang Y."/>
        </authorList>
    </citation>
    <scope>NUCLEOTIDE SEQUENCE [LARGE SCALE GENOMIC DNA]</scope>
    <source>
        <strain evidence="2">cv. Punajuju</strain>
        <tissue evidence="1">Leaves</tissue>
    </source>
</reference>
<evidence type="ECO:0000313" key="1">
    <source>
        <dbReference type="EMBL" id="KAI3752720.1"/>
    </source>
</evidence>
<organism evidence="1 2">
    <name type="scientific">Cichorium intybus</name>
    <name type="common">Chicory</name>
    <dbReference type="NCBI Taxonomy" id="13427"/>
    <lineage>
        <taxon>Eukaryota</taxon>
        <taxon>Viridiplantae</taxon>
        <taxon>Streptophyta</taxon>
        <taxon>Embryophyta</taxon>
        <taxon>Tracheophyta</taxon>
        <taxon>Spermatophyta</taxon>
        <taxon>Magnoliopsida</taxon>
        <taxon>eudicotyledons</taxon>
        <taxon>Gunneridae</taxon>
        <taxon>Pentapetalae</taxon>
        <taxon>asterids</taxon>
        <taxon>campanulids</taxon>
        <taxon>Asterales</taxon>
        <taxon>Asteraceae</taxon>
        <taxon>Cichorioideae</taxon>
        <taxon>Cichorieae</taxon>
        <taxon>Cichoriinae</taxon>
        <taxon>Cichorium</taxon>
    </lineage>
</organism>
<keyword evidence="2" id="KW-1185">Reference proteome</keyword>
<accession>A0ACB9E1X9</accession>